<proteinExistence type="predicted"/>
<protein>
    <submittedName>
        <fullName evidence="3">Uncharacterized protein</fullName>
    </submittedName>
</protein>
<feature type="compositionally biased region" description="Low complexity" evidence="1">
    <location>
        <begin position="75"/>
        <end position="87"/>
    </location>
</feature>
<accession>A0A7X6LU97</accession>
<feature type="transmembrane region" description="Helical" evidence="2">
    <location>
        <begin position="20"/>
        <end position="42"/>
    </location>
</feature>
<evidence type="ECO:0000313" key="4">
    <source>
        <dbReference type="Proteomes" id="UP000523447"/>
    </source>
</evidence>
<dbReference type="Proteomes" id="UP000523447">
    <property type="component" value="Unassembled WGS sequence"/>
</dbReference>
<keyword evidence="2" id="KW-1133">Transmembrane helix</keyword>
<keyword evidence="2" id="KW-0812">Transmembrane</keyword>
<name>A0A7X6LU97_9NOCA</name>
<organism evidence="3 4">
    <name type="scientific">Nocardia veterana</name>
    <dbReference type="NCBI Taxonomy" id="132249"/>
    <lineage>
        <taxon>Bacteria</taxon>
        <taxon>Bacillati</taxon>
        <taxon>Actinomycetota</taxon>
        <taxon>Actinomycetes</taxon>
        <taxon>Mycobacteriales</taxon>
        <taxon>Nocardiaceae</taxon>
        <taxon>Nocardia</taxon>
    </lineage>
</organism>
<reference evidence="3 4" key="1">
    <citation type="submission" date="2020-04" db="EMBL/GenBank/DDBJ databases">
        <title>MicrobeNet Type strains.</title>
        <authorList>
            <person name="Nicholson A.C."/>
        </authorList>
    </citation>
    <scope>NUCLEOTIDE SEQUENCE [LARGE SCALE GENOMIC DNA]</scope>
    <source>
        <strain evidence="3 4">DSM 44445</strain>
    </source>
</reference>
<evidence type="ECO:0000256" key="2">
    <source>
        <dbReference type="SAM" id="Phobius"/>
    </source>
</evidence>
<sequence>MHHIAGWWDGFELWVAGLPFVPQFVVVLIGAVPLSFLLAYLLDRGLRTVLRLLGRDRSVAADAVPEPEPVPPLEPALSGSSMHSSGSMHKEAV</sequence>
<evidence type="ECO:0000313" key="3">
    <source>
        <dbReference type="EMBL" id="NKY84587.1"/>
    </source>
</evidence>
<dbReference type="EMBL" id="JAAXPE010000002">
    <property type="protein sequence ID" value="NKY84587.1"/>
    <property type="molecule type" value="Genomic_DNA"/>
</dbReference>
<dbReference type="AlphaFoldDB" id="A0A7X6LU97"/>
<dbReference type="RefSeq" id="WP_040720702.1">
    <property type="nucleotide sequence ID" value="NZ_CAWPHS010000012.1"/>
</dbReference>
<feature type="region of interest" description="Disordered" evidence="1">
    <location>
        <begin position="62"/>
        <end position="93"/>
    </location>
</feature>
<keyword evidence="4" id="KW-1185">Reference proteome</keyword>
<gene>
    <name evidence="3" type="ORF">HGA07_02970</name>
</gene>
<keyword evidence="2" id="KW-0472">Membrane</keyword>
<comment type="caution">
    <text evidence="3">The sequence shown here is derived from an EMBL/GenBank/DDBJ whole genome shotgun (WGS) entry which is preliminary data.</text>
</comment>
<evidence type="ECO:0000256" key="1">
    <source>
        <dbReference type="SAM" id="MobiDB-lite"/>
    </source>
</evidence>